<feature type="transmembrane region" description="Helical" evidence="1">
    <location>
        <begin position="230"/>
        <end position="251"/>
    </location>
</feature>
<dbReference type="OrthoDB" id="104711at2"/>
<dbReference type="Proteomes" id="UP000007519">
    <property type="component" value="Chromosome"/>
</dbReference>
<dbReference type="eggNOG" id="COG3239">
    <property type="taxonomic scope" value="Bacteria"/>
</dbReference>
<evidence type="ECO:0000313" key="4">
    <source>
        <dbReference type="Proteomes" id="UP000007519"/>
    </source>
</evidence>
<proteinExistence type="predicted"/>
<dbReference type="PANTHER" id="PTHR19353:SF19">
    <property type="entry name" value="DELTA(5) FATTY ACID DESATURASE C-RELATED"/>
    <property type="match status" value="1"/>
</dbReference>
<dbReference type="GO" id="GO:0016213">
    <property type="term" value="F:acyl-CoA 6-desaturase activity"/>
    <property type="evidence" value="ECO:0007669"/>
    <property type="project" value="UniProtKB-EC"/>
</dbReference>
<keyword evidence="1" id="KW-0472">Membrane</keyword>
<dbReference type="InterPro" id="IPR005804">
    <property type="entry name" value="FA_desaturase_dom"/>
</dbReference>
<gene>
    <name evidence="3" type="ordered locus">SGRA_3738</name>
</gene>
<dbReference type="EC" id="1.14.19.3" evidence="3"/>
<feature type="transmembrane region" description="Helical" evidence="1">
    <location>
        <begin position="66"/>
        <end position="87"/>
    </location>
</feature>
<dbReference type="STRING" id="984262.SGRA_3738"/>
<name>H6L890_SAPGL</name>
<dbReference type="GO" id="GO:0008610">
    <property type="term" value="P:lipid biosynthetic process"/>
    <property type="evidence" value="ECO:0007669"/>
    <property type="project" value="UniProtKB-ARBA"/>
</dbReference>
<accession>H6L890</accession>
<feature type="transmembrane region" description="Helical" evidence="1">
    <location>
        <begin position="200"/>
        <end position="223"/>
    </location>
</feature>
<evidence type="ECO:0000259" key="2">
    <source>
        <dbReference type="Pfam" id="PF00487"/>
    </source>
</evidence>
<feature type="transmembrane region" description="Helical" evidence="1">
    <location>
        <begin position="163"/>
        <end position="180"/>
    </location>
</feature>
<keyword evidence="1" id="KW-1133">Transmembrane helix</keyword>
<dbReference type="InterPro" id="IPR012171">
    <property type="entry name" value="Fatty_acid_desaturase"/>
</dbReference>
<dbReference type="KEGG" id="sgn:SGRA_3738"/>
<dbReference type="AlphaFoldDB" id="H6L890"/>
<keyword evidence="4" id="KW-1185">Reference proteome</keyword>
<dbReference type="PIRSF" id="PIRSF015921">
    <property type="entry name" value="FA_sphinglp_des"/>
    <property type="match status" value="1"/>
</dbReference>
<dbReference type="GO" id="GO:0016020">
    <property type="term" value="C:membrane"/>
    <property type="evidence" value="ECO:0007669"/>
    <property type="project" value="TreeGrafter"/>
</dbReference>
<keyword evidence="3" id="KW-0560">Oxidoreductase</keyword>
<keyword evidence="1" id="KW-0812">Transmembrane</keyword>
<organism evidence="3 4">
    <name type="scientific">Saprospira grandis (strain Lewin)</name>
    <dbReference type="NCBI Taxonomy" id="984262"/>
    <lineage>
        <taxon>Bacteria</taxon>
        <taxon>Pseudomonadati</taxon>
        <taxon>Bacteroidota</taxon>
        <taxon>Saprospiria</taxon>
        <taxon>Saprospirales</taxon>
        <taxon>Saprospiraceae</taxon>
        <taxon>Saprospira</taxon>
    </lineage>
</organism>
<reference evidence="3 4" key="1">
    <citation type="journal article" date="2012" name="Stand. Genomic Sci.">
        <title>Complete genome sequencing and analysis of Saprospira grandis str. Lewin, a predatory marine bacterium.</title>
        <authorList>
            <person name="Saw J.H."/>
            <person name="Yuryev A."/>
            <person name="Kanbe M."/>
            <person name="Hou S."/>
            <person name="Young A.G."/>
            <person name="Aizawa S."/>
            <person name="Alam M."/>
        </authorList>
    </citation>
    <scope>NUCLEOTIDE SEQUENCE [LARGE SCALE GENOMIC DNA]</scope>
    <source>
        <strain evidence="3 4">Lewin</strain>
    </source>
</reference>
<dbReference type="CDD" id="cd03506">
    <property type="entry name" value="Delta6-FADS-like"/>
    <property type="match status" value="1"/>
</dbReference>
<feature type="transmembrane region" description="Helical" evidence="1">
    <location>
        <begin position="39"/>
        <end position="60"/>
    </location>
</feature>
<feature type="domain" description="Fatty acid desaturase" evidence="2">
    <location>
        <begin position="67"/>
        <end position="337"/>
    </location>
</feature>
<sequence length="359" mass="41285">MKALKFDKSQQLEFVRQLKARVQDYFAEQEKRPSGNRQLYLKAVLMLALYVLPLLALFIFQPSHYVLILGLYFLMGLGMVGIGVSVMHDAVHASFSSKSWVNRLFAHSMELVGGSSFNWQVQHNVLHHSYTNISGWDEDISHKAILRLEPEEPWRAVHRYQHIYALPIYSLLTLSWIIWGDYQSLYRYTKKNLLLGKKPLAVWAKLISFKLAYLFVQFILPIFILGIPALAVILGFLLMHLVAGFLLSSIFQLAHVVEGPDYPQADENGRLAKSWMAHQLETTANFSRGKAWISWCIGGLNYQIEHHLFPHISHVHYPKLAPIVQQTAAEFGLPYHEHPSFFKALQSHLRCLRVLGQKK</sequence>
<dbReference type="PANTHER" id="PTHR19353">
    <property type="entry name" value="FATTY ACID DESATURASE 2"/>
    <property type="match status" value="1"/>
</dbReference>
<dbReference type="HOGENOM" id="CLU_030320_0_0_10"/>
<evidence type="ECO:0000313" key="3">
    <source>
        <dbReference type="EMBL" id="AFC26454.1"/>
    </source>
</evidence>
<protein>
    <submittedName>
        <fullName evidence="3">Linoleoyl-CoA desaturase</fullName>
        <ecNumber evidence="3">1.14.19.3</ecNumber>
    </submittedName>
</protein>
<dbReference type="EMBL" id="CP002831">
    <property type="protein sequence ID" value="AFC26454.1"/>
    <property type="molecule type" value="Genomic_DNA"/>
</dbReference>
<dbReference type="Pfam" id="PF00487">
    <property type="entry name" value="FA_desaturase"/>
    <property type="match status" value="1"/>
</dbReference>
<evidence type="ECO:0000256" key="1">
    <source>
        <dbReference type="SAM" id="Phobius"/>
    </source>
</evidence>
<dbReference type="RefSeq" id="WP_015694043.1">
    <property type="nucleotide sequence ID" value="NC_016940.1"/>
</dbReference>